<evidence type="ECO:0000256" key="6">
    <source>
        <dbReference type="RuleBase" id="RU003718"/>
    </source>
</evidence>
<keyword evidence="3 6" id="KW-0328">Glycosyltransferase</keyword>
<protein>
    <recommendedName>
        <fullName evidence="7">Glycosyltransferase</fullName>
        <ecNumber evidence="7">2.4.1.-</ecNumber>
    </recommendedName>
</protein>
<evidence type="ECO:0000256" key="5">
    <source>
        <dbReference type="ARBA" id="ARBA00047606"/>
    </source>
</evidence>
<dbReference type="PANTHER" id="PTHR48047:SF185">
    <property type="entry name" value="GLYCOSYLTRANSFERASE"/>
    <property type="match status" value="1"/>
</dbReference>
<evidence type="ECO:0000256" key="7">
    <source>
        <dbReference type="RuleBase" id="RU362057"/>
    </source>
</evidence>
<proteinExistence type="inferred from homology"/>
<dbReference type="Pfam" id="PF00201">
    <property type="entry name" value="UDPGT"/>
    <property type="match status" value="1"/>
</dbReference>
<reference evidence="8" key="1">
    <citation type="journal article" date="2012" name="BMC Genomics">
        <title>Phylogenomic analysis of UDP glycosyltransferase 1 multigene family in Linum usitatissimum identified genes with varied expression patterns.</title>
        <authorList>
            <person name="Barvkar V.T."/>
            <person name="Pardeshi V.C."/>
            <person name="Kale S.M."/>
            <person name="Kadoo N.Y."/>
            <person name="Gupta V.S."/>
        </authorList>
    </citation>
    <scope>NUCLEOTIDE SEQUENCE</scope>
</reference>
<dbReference type="AlphaFoldDB" id="I2BHE7"/>
<evidence type="ECO:0000313" key="8">
    <source>
        <dbReference type="EMBL" id="AFJ53043.1"/>
    </source>
</evidence>
<accession>I2BHE7</accession>
<dbReference type="UniPathway" id="UPA00009"/>
<comment type="similarity">
    <text evidence="2 6">Belongs to the UDP-glycosyltransferase family.</text>
</comment>
<dbReference type="Gene3D" id="3.40.50.2000">
    <property type="entry name" value="Glycogen Phosphorylase B"/>
    <property type="match status" value="2"/>
</dbReference>
<dbReference type="InterPro" id="IPR035595">
    <property type="entry name" value="UDP_glycos_trans_CS"/>
</dbReference>
<evidence type="ECO:0000256" key="1">
    <source>
        <dbReference type="ARBA" id="ARBA00004935"/>
    </source>
</evidence>
<keyword evidence="4 6" id="KW-0808">Transferase</keyword>
<dbReference type="PANTHER" id="PTHR48047">
    <property type="entry name" value="GLYCOSYLTRANSFERASE"/>
    <property type="match status" value="1"/>
</dbReference>
<organism evidence="8">
    <name type="scientific">Linum usitatissimum</name>
    <name type="common">Flax</name>
    <name type="synonym">Linum humile</name>
    <dbReference type="NCBI Taxonomy" id="4006"/>
    <lineage>
        <taxon>Eukaryota</taxon>
        <taxon>Viridiplantae</taxon>
        <taxon>Streptophyta</taxon>
        <taxon>Embryophyta</taxon>
        <taxon>Tracheophyta</taxon>
        <taxon>Spermatophyta</taxon>
        <taxon>Magnoliopsida</taxon>
        <taxon>eudicotyledons</taxon>
        <taxon>Gunneridae</taxon>
        <taxon>Pentapetalae</taxon>
        <taxon>rosids</taxon>
        <taxon>fabids</taxon>
        <taxon>Malpighiales</taxon>
        <taxon>Linaceae</taxon>
        <taxon>Linum</taxon>
    </lineage>
</organism>
<evidence type="ECO:0000256" key="2">
    <source>
        <dbReference type="ARBA" id="ARBA00009995"/>
    </source>
</evidence>
<dbReference type="EC" id="2.4.1.-" evidence="7"/>
<dbReference type="PROSITE" id="PS00375">
    <property type="entry name" value="UDPGT"/>
    <property type="match status" value="1"/>
</dbReference>
<evidence type="ECO:0000256" key="4">
    <source>
        <dbReference type="ARBA" id="ARBA00022679"/>
    </source>
</evidence>
<comment type="catalytic activity">
    <reaction evidence="5">
        <text>an anthocyanidin + UDP-alpha-D-glucose + H(+) = an anthocyanidin 3-O-beta-D-glucoside + UDP</text>
        <dbReference type="Rhea" id="RHEA:20093"/>
        <dbReference type="ChEBI" id="CHEBI:15378"/>
        <dbReference type="ChEBI" id="CHEBI:16307"/>
        <dbReference type="ChEBI" id="CHEBI:58223"/>
        <dbReference type="ChEBI" id="CHEBI:58885"/>
        <dbReference type="ChEBI" id="CHEBI:143576"/>
        <dbReference type="EC" id="2.4.1.115"/>
    </reaction>
</comment>
<name>I2BHE7_LINUS</name>
<dbReference type="GO" id="GO:0009718">
    <property type="term" value="P:anthocyanin-containing compound biosynthetic process"/>
    <property type="evidence" value="ECO:0007669"/>
    <property type="project" value="UniProtKB-UniPathway"/>
</dbReference>
<gene>
    <name evidence="8" type="primary">UGT97B1</name>
</gene>
<dbReference type="CDD" id="cd03784">
    <property type="entry name" value="GT1_Gtf-like"/>
    <property type="match status" value="1"/>
</dbReference>
<dbReference type="GO" id="GO:0047213">
    <property type="term" value="F:anthocyanidin 3-O-glucosyltransferase activity"/>
    <property type="evidence" value="ECO:0007669"/>
    <property type="project" value="UniProtKB-EC"/>
</dbReference>
<evidence type="ECO:0000256" key="3">
    <source>
        <dbReference type="ARBA" id="ARBA00022676"/>
    </source>
</evidence>
<comment type="pathway">
    <text evidence="1">Pigment biosynthesis; anthocyanin biosynthesis.</text>
</comment>
<dbReference type="SUPFAM" id="SSF53756">
    <property type="entry name" value="UDP-Glycosyltransferase/glycogen phosphorylase"/>
    <property type="match status" value="1"/>
</dbReference>
<dbReference type="InterPro" id="IPR002213">
    <property type="entry name" value="UDP_glucos_trans"/>
</dbReference>
<sequence>MSTNDRVVIFPFMAQGHTLPLLDLAKALTIHHNLNVTIITTPFNANSISDYISPLHFPTISLSIIEFPPIDGLPKGTENTSQLPSMQDFYVPFLHATKKLKQPFEQILATHHPRPLCVISDFFLGWTLDSCRAFGIPRLVFHGMSVCSMAISKSLWCAPPELKMMMTSADKKQPLDLPDMKLPFTLTAADVPAEAMAPNANEEDLLAKYIEEVGWADANSWGIIVNSFHELELSHIEPFEKFYFNEAKAWCLGPILLSHRVDHEMINPNTNSLSRWLDEQVAPGSVIYVSFGTQADVSSAQLDEVAHGLEESGFRFVWVVRSNSWTIPEVLEEKIKGKGFIAKEWVDQRRILVHRSVGGFLSHCGWNSVLESVSAGVPILAWPMIAEQPLNAKLIVDGLGAGLRMEKLEVVCGGEGVVFDRDTICKGVRELMGSEKGRRARERAQALGRVAHRAVQRGGSSDETMSRLISELRQC</sequence>
<dbReference type="EMBL" id="JN088416">
    <property type="protein sequence ID" value="AFJ53043.1"/>
    <property type="molecule type" value="Genomic_DNA"/>
</dbReference>
<dbReference type="FunFam" id="3.40.50.2000:FF:000107">
    <property type="entry name" value="Glycosyltransferase"/>
    <property type="match status" value="1"/>
</dbReference>